<dbReference type="AlphaFoldDB" id="A0A8H8QWI2"/>
<dbReference type="RefSeq" id="XP_031001442.1">
    <property type="nucleotide sequence ID" value="XM_031153561.1"/>
</dbReference>
<organism evidence="2 3">
    <name type="scientific">Lachnellula hyalina</name>
    <dbReference type="NCBI Taxonomy" id="1316788"/>
    <lineage>
        <taxon>Eukaryota</taxon>
        <taxon>Fungi</taxon>
        <taxon>Dikarya</taxon>
        <taxon>Ascomycota</taxon>
        <taxon>Pezizomycotina</taxon>
        <taxon>Leotiomycetes</taxon>
        <taxon>Helotiales</taxon>
        <taxon>Lachnaceae</taxon>
        <taxon>Lachnellula</taxon>
    </lineage>
</organism>
<proteinExistence type="predicted"/>
<evidence type="ECO:0000256" key="1">
    <source>
        <dbReference type="SAM" id="MobiDB-lite"/>
    </source>
</evidence>
<name>A0A8H8QWI2_9HELO</name>
<dbReference type="GeneID" id="41988839"/>
<gene>
    <name evidence="2" type="ORF">LHYA1_G008641</name>
</gene>
<evidence type="ECO:0000313" key="2">
    <source>
        <dbReference type="EMBL" id="TVY22654.1"/>
    </source>
</evidence>
<accession>A0A8H8QWI2</accession>
<dbReference type="PANTHER" id="PTHR38846:SF1">
    <property type="entry name" value="C3H1-TYPE DOMAIN-CONTAINING PROTEIN"/>
    <property type="match status" value="1"/>
</dbReference>
<feature type="region of interest" description="Disordered" evidence="1">
    <location>
        <begin position="1"/>
        <end position="23"/>
    </location>
</feature>
<sequence>MAKKKNNSARGSGPAPAQVLNPAAPVFTDESKKKLRRNIVKDFDRYFGAPNNLDNWQRLCHDVGVEDDLSSIKRCRQALEGIWINIYDFLDALEKGVQPRRFPSQSALARYTIKTGKIYPKKKAKKEGPVRALLAHIFN</sequence>
<dbReference type="EMBL" id="QGMH01000243">
    <property type="protein sequence ID" value="TVY22654.1"/>
    <property type="molecule type" value="Genomic_DNA"/>
</dbReference>
<comment type="caution">
    <text evidence="2">The sequence shown here is derived from an EMBL/GenBank/DDBJ whole genome shotgun (WGS) entry which is preliminary data.</text>
</comment>
<reference evidence="2 3" key="1">
    <citation type="submission" date="2018-05" db="EMBL/GenBank/DDBJ databases">
        <title>Genome sequencing and assembly of the regulated plant pathogen Lachnellula willkommii and related sister species for the development of diagnostic species identification markers.</title>
        <authorList>
            <person name="Giroux E."/>
            <person name="Bilodeau G."/>
        </authorList>
    </citation>
    <scope>NUCLEOTIDE SEQUENCE [LARGE SCALE GENOMIC DNA]</scope>
    <source>
        <strain evidence="2 3">CBS 185.66</strain>
    </source>
</reference>
<protein>
    <submittedName>
        <fullName evidence="2">Uncharacterized protein</fullName>
    </submittedName>
</protein>
<dbReference type="OrthoDB" id="6105938at2759"/>
<dbReference type="Proteomes" id="UP000431533">
    <property type="component" value="Unassembled WGS sequence"/>
</dbReference>
<dbReference type="PANTHER" id="PTHR38846">
    <property type="entry name" value="C3H1-TYPE DOMAIN-CONTAINING PROTEIN"/>
    <property type="match status" value="1"/>
</dbReference>
<keyword evidence="3" id="KW-1185">Reference proteome</keyword>
<evidence type="ECO:0000313" key="3">
    <source>
        <dbReference type="Proteomes" id="UP000431533"/>
    </source>
</evidence>